<sequence>MATEIFDVFVVGGGPVGLAAAYEVAMIEGRVIILEKNNFFNYASSSNNLAYSIFVLDYVPQEYLRGSVVVFPAGWAMKFVLLLGKVLTETSLHGEFKYARQEVAIARRGPNMDEDIIIDDTELHEQAKVLSTSRSIIRAFAPGDPLGDPFPDTRGAVQTPRNKETTLDRSSPQTTESDSLIALSVPPTSAPQATDLVGRPQRKSMGDLISPQWKITPIHLDSDIVFTDICAVYIRRPEIIDNMPEEPRPIELLYGSKTNMFG</sequence>
<name>A0ACC1PRX8_9PEZI</name>
<evidence type="ECO:0000313" key="2">
    <source>
        <dbReference type="Proteomes" id="UP001143856"/>
    </source>
</evidence>
<evidence type="ECO:0000313" key="1">
    <source>
        <dbReference type="EMBL" id="KAJ2998877.1"/>
    </source>
</evidence>
<organism evidence="1 2">
    <name type="scientific">Xylaria curta</name>
    <dbReference type="NCBI Taxonomy" id="42375"/>
    <lineage>
        <taxon>Eukaryota</taxon>
        <taxon>Fungi</taxon>
        <taxon>Dikarya</taxon>
        <taxon>Ascomycota</taxon>
        <taxon>Pezizomycotina</taxon>
        <taxon>Sordariomycetes</taxon>
        <taxon>Xylariomycetidae</taxon>
        <taxon>Xylariales</taxon>
        <taxon>Xylariaceae</taxon>
        <taxon>Xylaria</taxon>
    </lineage>
</organism>
<keyword evidence="2" id="KW-1185">Reference proteome</keyword>
<dbReference type="Proteomes" id="UP001143856">
    <property type="component" value="Unassembled WGS sequence"/>
</dbReference>
<gene>
    <name evidence="1" type="ORF">NUW58_g189</name>
</gene>
<protein>
    <submittedName>
        <fullName evidence="1">Uncharacterized protein</fullName>
    </submittedName>
</protein>
<dbReference type="EMBL" id="JAPDGR010000014">
    <property type="protein sequence ID" value="KAJ2998877.1"/>
    <property type="molecule type" value="Genomic_DNA"/>
</dbReference>
<proteinExistence type="predicted"/>
<accession>A0ACC1PRX8</accession>
<reference evidence="1" key="1">
    <citation type="submission" date="2022-10" db="EMBL/GenBank/DDBJ databases">
        <title>Genome Sequence of Xylaria curta.</title>
        <authorList>
            <person name="Buettner E."/>
        </authorList>
    </citation>
    <scope>NUCLEOTIDE SEQUENCE</scope>
    <source>
        <strain evidence="1">Babe10</strain>
    </source>
</reference>
<comment type="caution">
    <text evidence="1">The sequence shown here is derived from an EMBL/GenBank/DDBJ whole genome shotgun (WGS) entry which is preliminary data.</text>
</comment>